<dbReference type="Proteomes" id="UP000004510">
    <property type="component" value="Unassembled WGS sequence"/>
</dbReference>
<evidence type="ECO:0000256" key="1">
    <source>
        <dbReference type="ARBA" id="ARBA00005254"/>
    </source>
</evidence>
<dbReference type="PANTHER" id="PTHR11941">
    <property type="entry name" value="ENOYL-COA HYDRATASE-RELATED"/>
    <property type="match status" value="1"/>
</dbReference>
<dbReference type="InterPro" id="IPR001753">
    <property type="entry name" value="Enoyl-CoA_hydra/iso"/>
</dbReference>
<sequence length="271" mass="28670">MSFNSKEGADMTELVHFELDADGVATLTLDDPATRNALTGSAIVDQMLAIFARIERDPAVRVLILTANGKVFSSGGNIHEMQRQIGPDVDVAALRQEYRHGIQRLPLALHALEVPTIAAVNGPAIGAGCDLACMCDVRIAADSATFAESFVKLGLIPGDGGAWFLPRLIGSARAAEMSYTGDAIGAGTALEWGLVSRVVPDGELLSAARALAGRIAANSPEAVRLTKRLLRESQHARLDALLELSAAYQALAHKTEAHADAVAQFLAARRR</sequence>
<reference evidence="4" key="1">
    <citation type="submission" date="2010-03" db="EMBL/GenBank/DDBJ databases">
        <title>Complete sequence of Mobiluncus curtisii ATCC 43063.</title>
        <authorList>
            <person name="Muzny D."/>
            <person name="Qin X."/>
            <person name="Deng J."/>
            <person name="Jiang H."/>
            <person name="Liu Y."/>
            <person name="Qu J."/>
            <person name="Song X.-Z."/>
            <person name="Zhang L."/>
            <person name="Thornton R."/>
            <person name="Coyle M."/>
            <person name="Francisco L."/>
            <person name="Jackson L."/>
            <person name="Javaid M."/>
            <person name="Korchina V."/>
            <person name="Kovar C."/>
            <person name="Mata R."/>
            <person name="Mathew T."/>
            <person name="Ngo R."/>
            <person name="Nguyen L."/>
            <person name="Nguyen N."/>
            <person name="Okwuonu G."/>
            <person name="Ongeri F."/>
            <person name="Pham C."/>
            <person name="Simmons D."/>
            <person name="Wilczek-Boney K."/>
            <person name="Hale W."/>
            <person name="Jakkamsetti A."/>
            <person name="Pham P."/>
            <person name="Ruth R."/>
            <person name="San Lucas F."/>
            <person name="Warren J."/>
            <person name="Zhang J."/>
            <person name="Zhao Z."/>
            <person name="Zhou C."/>
            <person name="Zhu D."/>
            <person name="Lee S."/>
            <person name="Bess C."/>
            <person name="Blankenburg K."/>
            <person name="Forbes L."/>
            <person name="Fu Q."/>
            <person name="Gubbala S."/>
            <person name="Hirani K."/>
            <person name="Jayaseelan J.C."/>
            <person name="Lara F."/>
            <person name="Munidasa M."/>
            <person name="Palculict T."/>
            <person name="Patil S."/>
            <person name="Pu L.-L."/>
            <person name="Saada N."/>
            <person name="Tang L."/>
            <person name="Weissenberger G."/>
            <person name="Zhu Y."/>
            <person name="Hemphill L."/>
            <person name="Shang Y."/>
            <person name="Youmans B."/>
            <person name="Ayvaz T."/>
            <person name="Ross M."/>
            <person name="Santibanez J."/>
            <person name="Aqrawi P."/>
            <person name="Gross S."/>
            <person name="Joshi V."/>
            <person name="Fowler G."/>
            <person name="Nazareth L."/>
            <person name="Reid J."/>
            <person name="Worley K."/>
            <person name="Petrosino J."/>
            <person name="Highlander S."/>
            <person name="Gibbs R."/>
            <person name="Gibbs R."/>
        </authorList>
    </citation>
    <scope>NUCLEOTIDE SEQUENCE [LARGE SCALE GENOMIC DNA]</scope>
    <source>
        <strain evidence="4">ATCC 43553</strain>
    </source>
</reference>
<accession>D4XG18</accession>
<protein>
    <submittedName>
        <fullName evidence="3">Enoyl-CoA hydratase/isomerase family protein</fullName>
        <ecNumber evidence="3">4.2.1.17</ecNumber>
    </submittedName>
</protein>
<dbReference type="SUPFAM" id="SSF52096">
    <property type="entry name" value="ClpP/crotonase"/>
    <property type="match status" value="1"/>
</dbReference>
<dbReference type="PATRIC" id="fig|742159.3.peg.5396"/>
<evidence type="ECO:0000256" key="2">
    <source>
        <dbReference type="ARBA" id="ARBA00023239"/>
    </source>
</evidence>
<dbReference type="CDD" id="cd06558">
    <property type="entry name" value="crotonase-like"/>
    <property type="match status" value="1"/>
</dbReference>
<dbReference type="HOGENOM" id="CLU_009834_7_2_4"/>
<evidence type="ECO:0000313" key="4">
    <source>
        <dbReference type="Proteomes" id="UP000004510"/>
    </source>
</evidence>
<dbReference type="eggNOG" id="COG1024">
    <property type="taxonomic scope" value="Bacteria"/>
</dbReference>
<keyword evidence="3" id="KW-0413">Isomerase</keyword>
<evidence type="ECO:0000313" key="3">
    <source>
        <dbReference type="EMBL" id="EFF74207.1"/>
    </source>
</evidence>
<dbReference type="Pfam" id="PF00378">
    <property type="entry name" value="ECH_1"/>
    <property type="match status" value="1"/>
</dbReference>
<dbReference type="EMBL" id="ADMS01000101">
    <property type="protein sequence ID" value="EFF74207.1"/>
    <property type="molecule type" value="Genomic_DNA"/>
</dbReference>
<dbReference type="InterPro" id="IPR029045">
    <property type="entry name" value="ClpP/crotonase-like_dom_sf"/>
</dbReference>
<dbReference type="NCBIfam" id="NF006699">
    <property type="entry name" value="PRK09245.1"/>
    <property type="match status" value="1"/>
</dbReference>
<dbReference type="GO" id="GO:0006635">
    <property type="term" value="P:fatty acid beta-oxidation"/>
    <property type="evidence" value="ECO:0007669"/>
    <property type="project" value="TreeGrafter"/>
</dbReference>
<dbReference type="PANTHER" id="PTHR11941:SF133">
    <property type="entry name" value="1,2-EPOXYPHENYLACETYL-COA ISOMERASE"/>
    <property type="match status" value="1"/>
</dbReference>
<proteinExistence type="inferred from homology"/>
<dbReference type="Gene3D" id="3.90.226.10">
    <property type="entry name" value="2-enoyl-CoA Hydratase, Chain A, domain 1"/>
    <property type="match status" value="1"/>
</dbReference>
<dbReference type="AlphaFoldDB" id="D4XG18"/>
<comment type="similarity">
    <text evidence="1">Belongs to the enoyl-CoA hydratase/isomerase family.</text>
</comment>
<comment type="caution">
    <text evidence="3">The sequence shown here is derived from an EMBL/GenBank/DDBJ whole genome shotgun (WGS) entry which is preliminary data.</text>
</comment>
<dbReference type="GO" id="GO:0004300">
    <property type="term" value="F:enoyl-CoA hydratase activity"/>
    <property type="evidence" value="ECO:0007669"/>
    <property type="project" value="UniProtKB-EC"/>
</dbReference>
<name>D4XG18_9BURK</name>
<dbReference type="InterPro" id="IPR014748">
    <property type="entry name" value="Enoyl-CoA_hydra_C"/>
</dbReference>
<dbReference type="GO" id="GO:0016853">
    <property type="term" value="F:isomerase activity"/>
    <property type="evidence" value="ECO:0007669"/>
    <property type="project" value="UniProtKB-KW"/>
</dbReference>
<dbReference type="Gene3D" id="1.10.12.10">
    <property type="entry name" value="Lyase 2-enoyl-coa Hydratase, Chain A, domain 2"/>
    <property type="match status" value="1"/>
</dbReference>
<gene>
    <name evidence="3" type="primary">paaG4</name>
    <name evidence="3" type="ORF">HMPREF0004_4395</name>
</gene>
<organism evidence="3 4">
    <name type="scientific">Achromobacter piechaudii ATCC 43553</name>
    <dbReference type="NCBI Taxonomy" id="742159"/>
    <lineage>
        <taxon>Bacteria</taxon>
        <taxon>Pseudomonadati</taxon>
        <taxon>Pseudomonadota</taxon>
        <taxon>Betaproteobacteria</taxon>
        <taxon>Burkholderiales</taxon>
        <taxon>Alcaligenaceae</taxon>
        <taxon>Achromobacter</taxon>
    </lineage>
</organism>
<dbReference type="EC" id="4.2.1.17" evidence="3"/>
<keyword evidence="2 3" id="KW-0456">Lyase</keyword>